<feature type="compositionally biased region" description="Polar residues" evidence="1">
    <location>
        <begin position="146"/>
        <end position="158"/>
    </location>
</feature>
<dbReference type="InterPro" id="IPR001245">
    <property type="entry name" value="Ser-Thr/Tyr_kinase_cat_dom"/>
</dbReference>
<dbReference type="GO" id="GO:0005886">
    <property type="term" value="C:plasma membrane"/>
    <property type="evidence" value="ECO:0007669"/>
    <property type="project" value="TreeGrafter"/>
</dbReference>
<keyword evidence="3" id="KW-0732">Signal</keyword>
<feature type="region of interest" description="Disordered" evidence="1">
    <location>
        <begin position="126"/>
        <end position="177"/>
    </location>
</feature>
<keyword evidence="5" id="KW-0418">Kinase</keyword>
<dbReference type="EMBL" id="AB098177">
    <property type="protein sequence ID" value="BAG55499.1"/>
    <property type="molecule type" value="mRNA"/>
</dbReference>
<dbReference type="PANTHER" id="PTHR24416:SF611">
    <property type="entry name" value="TYROSINE-PROTEIN KINASE TRANSMEMBRANE RECEPTOR ROR"/>
    <property type="match status" value="1"/>
</dbReference>
<evidence type="ECO:0000256" key="1">
    <source>
        <dbReference type="SAM" id="MobiDB-lite"/>
    </source>
</evidence>
<evidence type="ECO:0000256" key="3">
    <source>
        <dbReference type="SAM" id="SignalP"/>
    </source>
</evidence>
<dbReference type="InterPro" id="IPR008266">
    <property type="entry name" value="Tyr_kinase_AS"/>
</dbReference>
<feature type="chain" id="PRO_5002799135" evidence="3">
    <location>
        <begin position="23"/>
        <end position="654"/>
    </location>
</feature>
<evidence type="ECO:0000313" key="5">
    <source>
        <dbReference type="EMBL" id="BAG55499.1"/>
    </source>
</evidence>
<accession>B3XVW4</accession>
<dbReference type="PROSITE" id="PS50011">
    <property type="entry name" value="PROTEIN_KINASE_DOM"/>
    <property type="match status" value="1"/>
</dbReference>
<keyword evidence="2" id="KW-0472">Membrane</keyword>
<keyword evidence="5" id="KW-0808">Transferase</keyword>
<feature type="transmembrane region" description="Helical" evidence="2">
    <location>
        <begin position="50"/>
        <end position="67"/>
    </location>
</feature>
<dbReference type="Gene3D" id="1.10.510.10">
    <property type="entry name" value="Transferase(Phosphotransferase) domain 1"/>
    <property type="match status" value="1"/>
</dbReference>
<dbReference type="InterPro" id="IPR000719">
    <property type="entry name" value="Prot_kinase_dom"/>
</dbReference>
<feature type="region of interest" description="Disordered" evidence="1">
    <location>
        <begin position="268"/>
        <end position="309"/>
    </location>
</feature>
<feature type="domain" description="Protein kinase" evidence="4">
    <location>
        <begin position="349"/>
        <end position="635"/>
    </location>
</feature>
<proteinExistence type="evidence at transcript level"/>
<protein>
    <submittedName>
        <fullName evidence="5">Protein tyrosine kinase</fullName>
    </submittedName>
</protein>
<dbReference type="PRINTS" id="PR00109">
    <property type="entry name" value="TYRKINASE"/>
</dbReference>
<dbReference type="InterPro" id="IPR011009">
    <property type="entry name" value="Kinase-like_dom_sf"/>
</dbReference>
<dbReference type="SUPFAM" id="SSF56112">
    <property type="entry name" value="Protein kinase-like (PK-like)"/>
    <property type="match status" value="1"/>
</dbReference>
<dbReference type="AlphaFoldDB" id="B3XVW4"/>
<keyword evidence="2" id="KW-1133">Transmembrane helix</keyword>
<keyword evidence="2" id="KW-0812">Transmembrane</keyword>
<dbReference type="GO" id="GO:0043235">
    <property type="term" value="C:receptor complex"/>
    <property type="evidence" value="ECO:0007669"/>
    <property type="project" value="TreeGrafter"/>
</dbReference>
<dbReference type="GO" id="GO:0004714">
    <property type="term" value="F:transmembrane receptor protein tyrosine kinase activity"/>
    <property type="evidence" value="ECO:0007669"/>
    <property type="project" value="TreeGrafter"/>
</dbReference>
<dbReference type="GO" id="GO:0005524">
    <property type="term" value="F:ATP binding"/>
    <property type="evidence" value="ECO:0007669"/>
    <property type="project" value="InterPro"/>
</dbReference>
<dbReference type="PANTHER" id="PTHR24416">
    <property type="entry name" value="TYROSINE-PROTEIN KINASE RECEPTOR"/>
    <property type="match status" value="1"/>
</dbReference>
<organism evidence="5">
    <name type="scientific">Monosiga ovata</name>
    <dbReference type="NCBI Taxonomy" id="81526"/>
    <lineage>
        <taxon>Eukaryota</taxon>
        <taxon>Choanoflagellata</taxon>
        <taxon>Craspedida</taxon>
        <taxon>Salpingoecidae</taxon>
        <taxon>Monosiga</taxon>
    </lineage>
</organism>
<feature type="compositionally biased region" description="Low complexity" evidence="1">
    <location>
        <begin position="268"/>
        <end position="281"/>
    </location>
</feature>
<dbReference type="PROSITE" id="PS00109">
    <property type="entry name" value="PROTEIN_KINASE_TYR"/>
    <property type="match status" value="1"/>
</dbReference>
<feature type="signal peptide" evidence="3">
    <location>
        <begin position="1"/>
        <end position="22"/>
    </location>
</feature>
<feature type="compositionally biased region" description="Basic and acidic residues" evidence="1">
    <location>
        <begin position="131"/>
        <end position="144"/>
    </location>
</feature>
<evidence type="ECO:0000256" key="2">
    <source>
        <dbReference type="SAM" id="Phobius"/>
    </source>
</evidence>
<dbReference type="InterPro" id="IPR050122">
    <property type="entry name" value="RTK"/>
</dbReference>
<sequence>MSRIGPWLALLLPALCAAHALGEASAAGPAPGAAEGEPAAEVSVLPESALLVLATIPLVLLVALCLSHRWKRTRQPPVSSTVVGTDGAPAMRPSGILRTGGAHSTHSGAVATLGPAERWMIQESSFSAEPEPPKMEVKPVRERASTMWTPGAGNTTTGDKGEKQGGAGETDDYPASNVPGVVGLTAGTDESATTVTETSFGDSTVQPDDIVILRPKKNQDSRKKSAVSFAVQSMYSPTVRVDRDSIAIRESMFGPAVRQSVILKMDQDVSTSDDAPDTTSSKIKRLTSAGPVARPDGGDSAGGARVPGSAVRQGLMSKEDIDRAIRIADARKLKLPPRVMNYLLSVDCIILGKKLSSDYFGNVHDATLLSSLGKSNEDEDGFEDAGDADTPVVVNLLTREFDARCCQSYVNEASVLLSMQHPNILRIFGVYIEPSGIGIVSESLPMSSVRDWLLQIRKTPSMTWGTILPVLVDLSRQAACGLECLEKKNIVHRDLTARNLLLSDSLVVKIGDFGVARSVRGTIMQGGEVLRPVPLRWMAPECIQSGKFSNKGVVWAFGVVLWEFISLGSVPLGHIRDVREYFRSTPPEDGEYLPREPRCPDALHEIMASCWRTDPAQRPGFKAIIAALDEAHEQIMSQQGMFSSNSFARQLLLV</sequence>
<evidence type="ECO:0000259" key="4">
    <source>
        <dbReference type="PROSITE" id="PS50011"/>
    </source>
</evidence>
<dbReference type="GO" id="GO:0007169">
    <property type="term" value="P:cell surface receptor protein tyrosine kinase signaling pathway"/>
    <property type="evidence" value="ECO:0007669"/>
    <property type="project" value="TreeGrafter"/>
</dbReference>
<reference evidence="5" key="1">
    <citation type="journal article" date="2008" name="FEBS Lett.">
        <title>Ancient divergence of animal protein tyrosine kinase genes demonstrated by a gene family tree including choanoflagellate genes.</title>
        <authorList>
            <person name="Suga H."/>
            <person name="Sasaki G."/>
            <person name="Kuma K."/>
            <person name="Nishiyori H."/>
            <person name="Hirose N."/>
            <person name="Su Z.H."/>
            <person name="Iwabe N."/>
            <person name="Miyata T."/>
        </authorList>
    </citation>
    <scope>NUCLEOTIDE SEQUENCE</scope>
</reference>
<dbReference type="Pfam" id="PF07714">
    <property type="entry name" value="PK_Tyr_Ser-Thr"/>
    <property type="match status" value="1"/>
</dbReference>
<name>B3XVW4_9EUKA</name>
<gene>
    <name evidence="5" type="primary">MoPTK-p</name>
</gene>